<dbReference type="Proteomes" id="UP001161017">
    <property type="component" value="Unassembled WGS sequence"/>
</dbReference>
<evidence type="ECO:0000256" key="1">
    <source>
        <dbReference type="SAM" id="MobiDB-lite"/>
    </source>
</evidence>
<proteinExistence type="predicted"/>
<protein>
    <submittedName>
        <fullName evidence="2">Uncharacterized protein</fullName>
    </submittedName>
</protein>
<keyword evidence="3" id="KW-1185">Reference proteome</keyword>
<feature type="region of interest" description="Disordered" evidence="1">
    <location>
        <begin position="1"/>
        <end position="67"/>
    </location>
</feature>
<dbReference type="EMBL" id="JAPUFD010000023">
    <property type="protein sequence ID" value="MDI1493125.1"/>
    <property type="molecule type" value="Genomic_DNA"/>
</dbReference>
<evidence type="ECO:0000313" key="2">
    <source>
        <dbReference type="EMBL" id="MDI1493125.1"/>
    </source>
</evidence>
<reference evidence="2" key="1">
    <citation type="journal article" date="2023" name="Genome Biol. Evol.">
        <title>First Whole Genome Sequence and Flow Cytometry Genome Size Data for the Lichen-Forming Fungus Ramalina farinacea (Ascomycota).</title>
        <authorList>
            <person name="Llewellyn T."/>
            <person name="Mian S."/>
            <person name="Hill R."/>
            <person name="Leitch I.J."/>
            <person name="Gaya E."/>
        </authorList>
    </citation>
    <scope>NUCLEOTIDE SEQUENCE</scope>
    <source>
        <strain evidence="2">LIQ254RAFAR</strain>
    </source>
</reference>
<accession>A0AA43U0R9</accession>
<organism evidence="2 3">
    <name type="scientific">Ramalina farinacea</name>
    <dbReference type="NCBI Taxonomy" id="258253"/>
    <lineage>
        <taxon>Eukaryota</taxon>
        <taxon>Fungi</taxon>
        <taxon>Dikarya</taxon>
        <taxon>Ascomycota</taxon>
        <taxon>Pezizomycotina</taxon>
        <taxon>Lecanoromycetes</taxon>
        <taxon>OSLEUM clade</taxon>
        <taxon>Lecanoromycetidae</taxon>
        <taxon>Lecanorales</taxon>
        <taxon>Lecanorineae</taxon>
        <taxon>Ramalinaceae</taxon>
        <taxon>Ramalina</taxon>
    </lineage>
</organism>
<feature type="compositionally biased region" description="Basic and acidic residues" evidence="1">
    <location>
        <begin position="1"/>
        <end position="17"/>
    </location>
</feature>
<gene>
    <name evidence="2" type="ORF">OHK93_004912</name>
</gene>
<sequence>MEESSPKADIRGEDKEIVAATSSAETKDQNGKVMRRRREYPPATELLQTQSKSTKKPPIRPFTTDKAAKPIEDEHCLDLAIALAKLDLTCLKSFDSAARYGSDYRFRRDSSEPSNRPAFTGAKYNFFRTKQKALDITDNDINLVVRALRDIDGDGSMIIGQEYLCGTELSRYWELLPSALGFLGAPDAIRITRGLPEESEEVRQRALVAARKGALKTEIRTALRQRWTSFEEVAAKIGVHMDPELRKVMLGLTV</sequence>
<name>A0AA43U0R9_9LECA</name>
<dbReference type="AlphaFoldDB" id="A0AA43U0R9"/>
<evidence type="ECO:0000313" key="3">
    <source>
        <dbReference type="Proteomes" id="UP001161017"/>
    </source>
</evidence>
<comment type="caution">
    <text evidence="2">The sequence shown here is derived from an EMBL/GenBank/DDBJ whole genome shotgun (WGS) entry which is preliminary data.</text>
</comment>